<evidence type="ECO:0000313" key="1">
    <source>
        <dbReference type="EMBL" id="PKQ66645.1"/>
    </source>
</evidence>
<dbReference type="Proteomes" id="UP000233618">
    <property type="component" value="Unassembled WGS sequence"/>
</dbReference>
<dbReference type="EMBL" id="MVDE01000013">
    <property type="protein sequence ID" value="PKQ66645.1"/>
    <property type="molecule type" value="Genomic_DNA"/>
</dbReference>
<evidence type="ECO:0000313" key="2">
    <source>
        <dbReference type="Proteomes" id="UP000233618"/>
    </source>
</evidence>
<dbReference type="AlphaFoldDB" id="A0A2N3I8M6"/>
<organism evidence="1 2">
    <name type="scientific">Labilibaculum manganireducens</name>
    <dbReference type="NCBI Taxonomy" id="1940525"/>
    <lineage>
        <taxon>Bacteria</taxon>
        <taxon>Pseudomonadati</taxon>
        <taxon>Bacteroidota</taxon>
        <taxon>Bacteroidia</taxon>
        <taxon>Marinilabiliales</taxon>
        <taxon>Marinifilaceae</taxon>
        <taxon>Labilibaculum</taxon>
    </lineage>
</organism>
<sequence>MKMRSLLVGITLLYGLSVSCSGGDNEPYGPEYEVDGVELSLRNDYHYRNSGDTVSADKFVIMMKLKSDNKYAQDYGLNPQMVSEITDIKVSVLSDGLYAGIAKNDDVSRFFLMDDGEHYYTEDLYQTIAQYVEAGVTKSSEPYLYFTNQTELAPKAEALISDTITLAFKVDLTLKNNKTFSDQLRVTLIP</sequence>
<protein>
    <submittedName>
        <fullName evidence="1">Uncharacterized protein</fullName>
    </submittedName>
</protein>
<gene>
    <name evidence="1" type="ORF">BZG01_10215</name>
</gene>
<accession>A0A2N3I8M6</accession>
<proteinExistence type="predicted"/>
<keyword evidence="2" id="KW-1185">Reference proteome</keyword>
<comment type="caution">
    <text evidence="1">The sequence shown here is derived from an EMBL/GenBank/DDBJ whole genome shotgun (WGS) entry which is preliminary data.</text>
</comment>
<name>A0A2N3I8M6_9BACT</name>
<reference evidence="1 2" key="1">
    <citation type="journal article" date="2017" name="Front. Microbiol.">
        <title>Labilibaculum manganireducens gen. nov., sp. nov. and Labilibaculum filiforme sp. nov., Novel Bacteroidetes Isolated from Subsurface Sediments of the Baltic Sea.</title>
        <authorList>
            <person name="Vandieken V."/>
            <person name="Marshall I.P."/>
            <person name="Niemann H."/>
            <person name="Engelen B."/>
            <person name="Cypionka H."/>
        </authorList>
    </citation>
    <scope>NUCLEOTIDE SEQUENCE [LARGE SCALE GENOMIC DNA]</scope>
    <source>
        <strain evidence="1 2">59.10-2M</strain>
    </source>
</reference>
<dbReference type="PROSITE" id="PS51257">
    <property type="entry name" value="PROKAR_LIPOPROTEIN"/>
    <property type="match status" value="1"/>
</dbReference>